<dbReference type="Proteomes" id="UP000008177">
    <property type="component" value="Unplaced contigs"/>
</dbReference>
<dbReference type="HOGENOM" id="CLU_3159876_0_0_1"/>
<feature type="chain" id="PRO_5003440520" evidence="1">
    <location>
        <begin position="20"/>
        <end position="48"/>
    </location>
</feature>
<keyword evidence="1" id="KW-0732">Signal</keyword>
<accession>G2Y2B4</accession>
<evidence type="ECO:0000313" key="2">
    <source>
        <dbReference type="EMBL" id="CCD46804.1"/>
    </source>
</evidence>
<organism evidence="2 3">
    <name type="scientific">Botryotinia fuckeliana (strain T4)</name>
    <name type="common">Noble rot fungus</name>
    <name type="synonym">Botrytis cinerea</name>
    <dbReference type="NCBI Taxonomy" id="999810"/>
    <lineage>
        <taxon>Eukaryota</taxon>
        <taxon>Fungi</taxon>
        <taxon>Dikarya</taxon>
        <taxon>Ascomycota</taxon>
        <taxon>Pezizomycotina</taxon>
        <taxon>Leotiomycetes</taxon>
        <taxon>Helotiales</taxon>
        <taxon>Sclerotiniaceae</taxon>
        <taxon>Botrytis</taxon>
    </lineage>
</organism>
<proteinExistence type="predicted"/>
<sequence length="48" mass="5542">MSALPRILIFLLSLVPSRRDLEFQRIAVSFAEGARNICRELDPFVRHS</sequence>
<protein>
    <submittedName>
        <fullName evidence="2">Uncharacterized protein</fullName>
    </submittedName>
</protein>
<gene>
    <name evidence="2" type="ORF">BofuT4_uP115100.1</name>
</gene>
<reference evidence="3" key="1">
    <citation type="journal article" date="2011" name="PLoS Genet.">
        <title>Genomic analysis of the necrotrophic fungal pathogens Sclerotinia sclerotiorum and Botrytis cinerea.</title>
        <authorList>
            <person name="Amselem J."/>
            <person name="Cuomo C.A."/>
            <person name="van Kan J.A."/>
            <person name="Viaud M."/>
            <person name="Benito E.P."/>
            <person name="Couloux A."/>
            <person name="Coutinho P.M."/>
            <person name="de Vries R.P."/>
            <person name="Dyer P.S."/>
            <person name="Fillinger S."/>
            <person name="Fournier E."/>
            <person name="Gout L."/>
            <person name="Hahn M."/>
            <person name="Kohn L."/>
            <person name="Lapalu N."/>
            <person name="Plummer K.M."/>
            <person name="Pradier J.M."/>
            <person name="Quevillon E."/>
            <person name="Sharon A."/>
            <person name="Simon A."/>
            <person name="ten Have A."/>
            <person name="Tudzynski B."/>
            <person name="Tudzynski P."/>
            <person name="Wincker P."/>
            <person name="Andrew M."/>
            <person name="Anthouard V."/>
            <person name="Beever R.E."/>
            <person name="Beffa R."/>
            <person name="Benoit I."/>
            <person name="Bouzid O."/>
            <person name="Brault B."/>
            <person name="Chen Z."/>
            <person name="Choquer M."/>
            <person name="Collemare J."/>
            <person name="Cotton P."/>
            <person name="Danchin E.G."/>
            <person name="Da Silva C."/>
            <person name="Gautier A."/>
            <person name="Giraud C."/>
            <person name="Giraud T."/>
            <person name="Gonzalez C."/>
            <person name="Grossetete S."/>
            <person name="Guldener U."/>
            <person name="Henrissat B."/>
            <person name="Howlett B.J."/>
            <person name="Kodira C."/>
            <person name="Kretschmer M."/>
            <person name="Lappartient A."/>
            <person name="Leroch M."/>
            <person name="Levis C."/>
            <person name="Mauceli E."/>
            <person name="Neuveglise C."/>
            <person name="Oeser B."/>
            <person name="Pearson M."/>
            <person name="Poulain J."/>
            <person name="Poussereau N."/>
            <person name="Quesneville H."/>
            <person name="Rascle C."/>
            <person name="Schumacher J."/>
            <person name="Segurens B."/>
            <person name="Sexton A."/>
            <person name="Silva E."/>
            <person name="Sirven C."/>
            <person name="Soanes D.M."/>
            <person name="Talbot N.J."/>
            <person name="Templeton M."/>
            <person name="Yandava C."/>
            <person name="Yarden O."/>
            <person name="Zeng Q."/>
            <person name="Rollins J.A."/>
            <person name="Lebrun M.H."/>
            <person name="Dickman M."/>
        </authorList>
    </citation>
    <scope>NUCLEOTIDE SEQUENCE [LARGE SCALE GENOMIC DNA]</scope>
    <source>
        <strain evidence="3">T4</strain>
    </source>
</reference>
<dbReference type="EMBL" id="FQ790283">
    <property type="protein sequence ID" value="CCD46804.1"/>
    <property type="molecule type" value="Genomic_DNA"/>
</dbReference>
<dbReference type="AlphaFoldDB" id="G2Y2B4"/>
<evidence type="ECO:0000313" key="3">
    <source>
        <dbReference type="Proteomes" id="UP000008177"/>
    </source>
</evidence>
<evidence type="ECO:0000256" key="1">
    <source>
        <dbReference type="SAM" id="SignalP"/>
    </source>
</evidence>
<feature type="signal peptide" evidence="1">
    <location>
        <begin position="1"/>
        <end position="19"/>
    </location>
</feature>
<name>G2Y2B4_BOTF4</name>
<dbReference type="InParanoid" id="G2Y2B4"/>